<dbReference type="Pfam" id="PF06179">
    <property type="entry name" value="Med22"/>
    <property type="match status" value="1"/>
</dbReference>
<evidence type="ECO:0000256" key="3">
    <source>
        <dbReference type="ARBA" id="ARBA00023163"/>
    </source>
</evidence>
<dbReference type="GO" id="GO:0003712">
    <property type="term" value="F:transcription coregulator activity"/>
    <property type="evidence" value="ECO:0007669"/>
    <property type="project" value="InterPro"/>
</dbReference>
<keyword evidence="2" id="KW-0805">Transcription regulation</keyword>
<reference evidence="6 7" key="1">
    <citation type="submission" date="2023-10" db="EMBL/GenBank/DDBJ databases">
        <authorList>
            <person name="Maclean D."/>
            <person name="Macfadyen A."/>
        </authorList>
    </citation>
    <scope>NUCLEOTIDE SEQUENCE [LARGE SCALE GENOMIC DNA]</scope>
</reference>
<sequence>MSAQRIEADLRACTDSFVNLVRAARIGDESAASKKRKAPGELVEVLAENMLLAAQDLLQTTAELKRRAFLANHGWQLAKAERMQALEHLHQRIATLEEELAKAEEELRARGRLPPRPGEADSESTDFQQLCTLVQEVHGHW</sequence>
<keyword evidence="7" id="KW-1185">Reference proteome</keyword>
<feature type="coiled-coil region" evidence="5">
    <location>
        <begin position="79"/>
        <end position="113"/>
    </location>
</feature>
<dbReference type="GO" id="GO:0016592">
    <property type="term" value="C:mediator complex"/>
    <property type="evidence" value="ECO:0007669"/>
    <property type="project" value="InterPro"/>
</dbReference>
<protein>
    <submittedName>
        <fullName evidence="6">Uncharacterized protein</fullName>
    </submittedName>
</protein>
<dbReference type="InterPro" id="IPR009332">
    <property type="entry name" value="Med22"/>
</dbReference>
<comment type="subcellular location">
    <subcellularLocation>
        <location evidence="1">Nucleus</location>
    </subcellularLocation>
</comment>
<evidence type="ECO:0000313" key="6">
    <source>
        <dbReference type="EMBL" id="CAK0784545.1"/>
    </source>
</evidence>
<evidence type="ECO:0000313" key="7">
    <source>
        <dbReference type="Proteomes" id="UP001314263"/>
    </source>
</evidence>
<organism evidence="6 7">
    <name type="scientific">Coccomyxa viridis</name>
    <dbReference type="NCBI Taxonomy" id="1274662"/>
    <lineage>
        <taxon>Eukaryota</taxon>
        <taxon>Viridiplantae</taxon>
        <taxon>Chlorophyta</taxon>
        <taxon>core chlorophytes</taxon>
        <taxon>Trebouxiophyceae</taxon>
        <taxon>Trebouxiophyceae incertae sedis</taxon>
        <taxon>Coccomyxaceae</taxon>
        <taxon>Coccomyxa</taxon>
    </lineage>
</organism>
<evidence type="ECO:0000256" key="5">
    <source>
        <dbReference type="SAM" id="Coils"/>
    </source>
</evidence>
<dbReference type="EMBL" id="CAUYUE010000010">
    <property type="protein sequence ID" value="CAK0784545.1"/>
    <property type="molecule type" value="Genomic_DNA"/>
</dbReference>
<name>A0AAV1IE72_9CHLO</name>
<evidence type="ECO:0000256" key="1">
    <source>
        <dbReference type="ARBA" id="ARBA00004123"/>
    </source>
</evidence>
<gene>
    <name evidence="6" type="ORF">CVIRNUC_007749</name>
</gene>
<proteinExistence type="predicted"/>
<keyword evidence="4" id="KW-0539">Nucleus</keyword>
<keyword evidence="5" id="KW-0175">Coiled coil</keyword>
<dbReference type="Proteomes" id="UP001314263">
    <property type="component" value="Unassembled WGS sequence"/>
</dbReference>
<dbReference type="AlphaFoldDB" id="A0AAV1IE72"/>
<dbReference type="GO" id="GO:0006357">
    <property type="term" value="P:regulation of transcription by RNA polymerase II"/>
    <property type="evidence" value="ECO:0007669"/>
    <property type="project" value="InterPro"/>
</dbReference>
<accession>A0AAV1IE72</accession>
<evidence type="ECO:0000256" key="2">
    <source>
        <dbReference type="ARBA" id="ARBA00023015"/>
    </source>
</evidence>
<comment type="caution">
    <text evidence="6">The sequence shown here is derived from an EMBL/GenBank/DDBJ whole genome shotgun (WGS) entry which is preliminary data.</text>
</comment>
<evidence type="ECO:0000256" key="4">
    <source>
        <dbReference type="ARBA" id="ARBA00023242"/>
    </source>
</evidence>
<keyword evidence="3" id="KW-0804">Transcription</keyword>